<protein>
    <submittedName>
        <fullName evidence="4">Tyrosine phosphatase family protein</fullName>
    </submittedName>
</protein>
<dbReference type="PROSITE" id="PS50056">
    <property type="entry name" value="TYR_PHOSPHATASE_2"/>
    <property type="match status" value="1"/>
</dbReference>
<dbReference type="PANTHER" id="PTHR31126:SF1">
    <property type="entry name" value="TYROSINE SPECIFIC PROTEIN PHOSPHATASES DOMAIN-CONTAINING PROTEIN"/>
    <property type="match status" value="1"/>
</dbReference>
<evidence type="ECO:0000256" key="2">
    <source>
        <dbReference type="SAM" id="MobiDB-lite"/>
    </source>
</evidence>
<feature type="compositionally biased region" description="Basic and acidic residues" evidence="2">
    <location>
        <begin position="18"/>
        <end position="32"/>
    </location>
</feature>
<dbReference type="EMBL" id="PHUJ01000003">
    <property type="protein sequence ID" value="PKB28913.1"/>
    <property type="molecule type" value="Genomic_DNA"/>
</dbReference>
<feature type="region of interest" description="Disordered" evidence="2">
    <location>
        <begin position="1"/>
        <end position="35"/>
    </location>
</feature>
<evidence type="ECO:0000313" key="4">
    <source>
        <dbReference type="EMBL" id="PKB28913.1"/>
    </source>
</evidence>
<organism evidence="4 5">
    <name type="scientific">Pseudonocardia alni</name>
    <name type="common">Amycolata alni</name>
    <dbReference type="NCBI Taxonomy" id="33907"/>
    <lineage>
        <taxon>Bacteria</taxon>
        <taxon>Bacillati</taxon>
        <taxon>Actinomycetota</taxon>
        <taxon>Actinomycetes</taxon>
        <taxon>Pseudonocardiales</taxon>
        <taxon>Pseudonocardiaceae</taxon>
        <taxon>Pseudonocardia</taxon>
    </lineage>
</organism>
<comment type="caution">
    <text evidence="4">The sequence shown here is derived from an EMBL/GenBank/DDBJ whole genome shotgun (WGS) entry which is preliminary data.</text>
</comment>
<dbReference type="InterPro" id="IPR000387">
    <property type="entry name" value="Tyr_Pase_dom"/>
</dbReference>
<dbReference type="Pfam" id="PF13350">
    <property type="entry name" value="Y_phosphatase3"/>
    <property type="match status" value="1"/>
</dbReference>
<dbReference type="PANTHER" id="PTHR31126">
    <property type="entry name" value="TYROSINE-PROTEIN PHOSPHATASE"/>
    <property type="match status" value="1"/>
</dbReference>
<feature type="domain" description="Tyrosine specific protein phosphatases" evidence="3">
    <location>
        <begin position="158"/>
        <end position="209"/>
    </location>
</feature>
<reference evidence="4 5" key="1">
    <citation type="submission" date="2017-11" db="EMBL/GenBank/DDBJ databases">
        <title>Sequencing the genomes of 1000 actinobacteria strains.</title>
        <authorList>
            <person name="Klenk H.-P."/>
        </authorList>
    </citation>
    <scope>NUCLEOTIDE SEQUENCE [LARGE SCALE GENOMIC DNA]</scope>
    <source>
        <strain evidence="4 5">DSM 44104</strain>
    </source>
</reference>
<dbReference type="PROSITE" id="PS00383">
    <property type="entry name" value="TYR_PHOSPHATASE_1"/>
    <property type="match status" value="1"/>
</dbReference>
<dbReference type="InterPro" id="IPR016130">
    <property type="entry name" value="Tyr_Pase_AS"/>
</dbReference>
<evidence type="ECO:0000259" key="3">
    <source>
        <dbReference type="PROSITE" id="PS50056"/>
    </source>
</evidence>
<dbReference type="Gene3D" id="3.90.190.10">
    <property type="entry name" value="Protein tyrosine phosphatase superfamily"/>
    <property type="match status" value="1"/>
</dbReference>
<feature type="compositionally biased region" description="Basic and acidic residues" evidence="2">
    <location>
        <begin position="74"/>
        <end position="88"/>
    </location>
</feature>
<proteinExistence type="inferred from homology"/>
<sequence length="284" mass="30238">MSRCGPSVGSRVTDTTDAPDHDPRRGRGEITDPGRVTAFLSSAATRRPANLRDLGGLRTTDGYRVRHGVLYRSDAPRPGDPRDARALDLPEGSPWPPRTVVDLRSAAETREPHPLADVADVRPVPLGASLTPERVATAAAGEDGLGWAYRLLAAEAGAELAGIVRTVADAPAPVLVHCAAGKDRTGIVVGVLLAVLDVPRATVVADYLRTNEVLPTLWDRLRAWGQPEPDDEALLGVDAAALEAVLDDLDAHPTGPAGRLREWGVGDDDLRRLAERLLEPVLPH</sequence>
<evidence type="ECO:0000313" key="5">
    <source>
        <dbReference type="Proteomes" id="UP000232453"/>
    </source>
</evidence>
<name>A0AA44ZMI3_PSEA5</name>
<comment type="similarity">
    <text evidence="1">Belongs to the protein-tyrosine phosphatase family.</text>
</comment>
<dbReference type="InterPro" id="IPR029021">
    <property type="entry name" value="Prot-tyrosine_phosphatase-like"/>
</dbReference>
<dbReference type="SUPFAM" id="SSF52799">
    <property type="entry name" value="(Phosphotyrosine protein) phosphatases II"/>
    <property type="match status" value="1"/>
</dbReference>
<dbReference type="InterPro" id="IPR026893">
    <property type="entry name" value="Tyr/Ser_Pase_IphP-type"/>
</dbReference>
<dbReference type="Proteomes" id="UP000232453">
    <property type="component" value="Unassembled WGS sequence"/>
</dbReference>
<dbReference type="GO" id="GO:0004721">
    <property type="term" value="F:phosphoprotein phosphatase activity"/>
    <property type="evidence" value="ECO:0007669"/>
    <property type="project" value="InterPro"/>
</dbReference>
<gene>
    <name evidence="4" type="ORF">ATL51_0539</name>
</gene>
<feature type="region of interest" description="Disordered" evidence="2">
    <location>
        <begin position="69"/>
        <end position="98"/>
    </location>
</feature>
<accession>A0AA44ZMI3</accession>
<evidence type="ECO:0000256" key="1">
    <source>
        <dbReference type="ARBA" id="ARBA00009580"/>
    </source>
</evidence>
<dbReference type="AlphaFoldDB" id="A0AA44ZMI3"/>